<feature type="region of interest" description="Disordered" evidence="1">
    <location>
        <begin position="137"/>
        <end position="160"/>
    </location>
</feature>
<protein>
    <submittedName>
        <fullName evidence="2">Uncharacterized protein</fullName>
    </submittedName>
</protein>
<organism evidence="2 3">
    <name type="scientific">Elysia crispata</name>
    <name type="common">lettuce slug</name>
    <dbReference type="NCBI Taxonomy" id="231223"/>
    <lineage>
        <taxon>Eukaryota</taxon>
        <taxon>Metazoa</taxon>
        <taxon>Spiralia</taxon>
        <taxon>Lophotrochozoa</taxon>
        <taxon>Mollusca</taxon>
        <taxon>Gastropoda</taxon>
        <taxon>Heterobranchia</taxon>
        <taxon>Euthyneura</taxon>
        <taxon>Panpulmonata</taxon>
        <taxon>Sacoglossa</taxon>
        <taxon>Placobranchoidea</taxon>
        <taxon>Plakobranchidae</taxon>
        <taxon>Elysia</taxon>
    </lineage>
</organism>
<evidence type="ECO:0000313" key="2">
    <source>
        <dbReference type="EMBL" id="KAK3794918.1"/>
    </source>
</evidence>
<evidence type="ECO:0000313" key="3">
    <source>
        <dbReference type="Proteomes" id="UP001283361"/>
    </source>
</evidence>
<dbReference type="EMBL" id="JAWDGP010001087">
    <property type="protein sequence ID" value="KAK3794918.1"/>
    <property type="molecule type" value="Genomic_DNA"/>
</dbReference>
<reference evidence="2" key="1">
    <citation type="journal article" date="2023" name="G3 (Bethesda)">
        <title>A reference genome for the long-term kleptoplast-retaining sea slug Elysia crispata morphotype clarki.</title>
        <authorList>
            <person name="Eastman K.E."/>
            <person name="Pendleton A.L."/>
            <person name="Shaikh M.A."/>
            <person name="Suttiyut T."/>
            <person name="Ogas R."/>
            <person name="Tomko P."/>
            <person name="Gavelis G."/>
            <person name="Widhalm J.R."/>
            <person name="Wisecaver J.H."/>
        </authorList>
    </citation>
    <scope>NUCLEOTIDE SEQUENCE</scope>
    <source>
        <strain evidence="2">ECLA1</strain>
    </source>
</reference>
<dbReference type="AlphaFoldDB" id="A0AAE1AVV1"/>
<name>A0AAE1AVV1_9GAST</name>
<evidence type="ECO:0000256" key="1">
    <source>
        <dbReference type="SAM" id="MobiDB-lite"/>
    </source>
</evidence>
<dbReference type="Proteomes" id="UP001283361">
    <property type="component" value="Unassembled WGS sequence"/>
</dbReference>
<accession>A0AAE1AVV1</accession>
<keyword evidence="3" id="KW-1185">Reference proteome</keyword>
<gene>
    <name evidence="2" type="ORF">RRG08_001066</name>
</gene>
<comment type="caution">
    <text evidence="2">The sequence shown here is derived from an EMBL/GenBank/DDBJ whole genome shotgun (WGS) entry which is preliminary data.</text>
</comment>
<sequence length="160" mass="17931">MLTAVESCDVFSVFNVPALTRDGQVKVSFPDLLPNTSVITFLSPLAQSQPTFCVTLDRANNSQPRQQQPRLVSPRCGKRYSIAHFLPDLPGCSSWGYNNSVDIEDKDGDQRERRGKWGVTNRTTRIPVEKLRGLDQEGSHLQSITPVRPFSGSARQYFPH</sequence>
<proteinExistence type="predicted"/>